<organism evidence="3 4">
    <name type="scientific">Solirubrobacter phytolaccae</name>
    <dbReference type="NCBI Taxonomy" id="1404360"/>
    <lineage>
        <taxon>Bacteria</taxon>
        <taxon>Bacillati</taxon>
        <taxon>Actinomycetota</taxon>
        <taxon>Thermoleophilia</taxon>
        <taxon>Solirubrobacterales</taxon>
        <taxon>Solirubrobacteraceae</taxon>
        <taxon>Solirubrobacter</taxon>
    </lineage>
</organism>
<protein>
    <submittedName>
        <fullName evidence="3">PspC domain-containing protein</fullName>
    </submittedName>
</protein>
<dbReference type="AlphaFoldDB" id="A0A9X3N6I8"/>
<keyword evidence="1" id="KW-1133">Transmembrane helix</keyword>
<feature type="transmembrane region" description="Helical" evidence="1">
    <location>
        <begin position="189"/>
        <end position="207"/>
    </location>
</feature>
<reference evidence="3" key="1">
    <citation type="submission" date="2022-10" db="EMBL/GenBank/DDBJ databases">
        <title>The WGS of Solirubrobacter phytolaccae KCTC 29190.</title>
        <authorList>
            <person name="Jiang Z."/>
        </authorList>
    </citation>
    <scope>NUCLEOTIDE SEQUENCE</scope>
    <source>
        <strain evidence="3">KCTC 29190</strain>
    </source>
</reference>
<evidence type="ECO:0000259" key="2">
    <source>
        <dbReference type="Pfam" id="PF04024"/>
    </source>
</evidence>
<name>A0A9X3N6I8_9ACTN</name>
<feature type="transmembrane region" description="Helical" evidence="1">
    <location>
        <begin position="165"/>
        <end position="184"/>
    </location>
</feature>
<evidence type="ECO:0000313" key="3">
    <source>
        <dbReference type="EMBL" id="MDA0180509.1"/>
    </source>
</evidence>
<dbReference type="Proteomes" id="UP001147653">
    <property type="component" value="Unassembled WGS sequence"/>
</dbReference>
<feature type="transmembrane region" description="Helical" evidence="1">
    <location>
        <begin position="101"/>
        <end position="122"/>
    </location>
</feature>
<keyword evidence="1" id="KW-0812">Transmembrane</keyword>
<feature type="domain" description="Phage shock protein PspC N-terminal" evidence="2">
    <location>
        <begin position="8"/>
        <end position="62"/>
    </location>
</feature>
<feature type="transmembrane region" description="Helical" evidence="1">
    <location>
        <begin position="76"/>
        <end position="95"/>
    </location>
</feature>
<feature type="transmembrane region" description="Helical" evidence="1">
    <location>
        <begin position="39"/>
        <end position="64"/>
    </location>
</feature>
<keyword evidence="1" id="KW-0472">Membrane</keyword>
<dbReference type="InterPro" id="IPR007168">
    <property type="entry name" value="Phageshock_PspC_N"/>
</dbReference>
<evidence type="ECO:0000313" key="4">
    <source>
        <dbReference type="Proteomes" id="UP001147653"/>
    </source>
</evidence>
<evidence type="ECO:0000256" key="1">
    <source>
        <dbReference type="SAM" id="Phobius"/>
    </source>
</evidence>
<keyword evidence="4" id="KW-1185">Reference proteome</keyword>
<dbReference type="Pfam" id="PF04024">
    <property type="entry name" value="PspC"/>
    <property type="match status" value="1"/>
</dbReference>
<sequence length="327" mass="33653">MEPDAPARKLTLSTTDKHVWGVGGGLGRYFGVDPMLFRVAFGVSVVFGGIGIVAYLAFAAFLAYDDGRSAWIEDKPRAASLVVIIGLAVAGITTLSPPGFILGPGLFAIAVFTLLAVAGYRAIGEEVRKDPARLAAKVVLMLIALAAAFAAAVAVGFVVALGGGVAVAVVSMVAGLGLITAGLLGGPRWLILPVLVLVVPLAVVSAADLDLEGGVGTKRFTPQTVDAIRPEYRVGVGEMVLDLRDLKLPPGETRVNVKVGIGEARVLVPSDACASIDGDIGVGAADIPNRVDEGPDISIREQPRQLVINADLGVGHLQVDRNRAACA</sequence>
<proteinExistence type="predicted"/>
<gene>
    <name evidence="3" type="ORF">OJ997_09405</name>
</gene>
<dbReference type="RefSeq" id="WP_270024822.1">
    <property type="nucleotide sequence ID" value="NZ_JAPDDP010000013.1"/>
</dbReference>
<dbReference type="EMBL" id="JAPDDP010000013">
    <property type="protein sequence ID" value="MDA0180509.1"/>
    <property type="molecule type" value="Genomic_DNA"/>
</dbReference>
<accession>A0A9X3N6I8</accession>
<comment type="caution">
    <text evidence="3">The sequence shown here is derived from an EMBL/GenBank/DDBJ whole genome shotgun (WGS) entry which is preliminary data.</text>
</comment>
<feature type="transmembrane region" description="Helical" evidence="1">
    <location>
        <begin position="134"/>
        <end position="159"/>
    </location>
</feature>